<evidence type="ECO:0000256" key="22">
    <source>
        <dbReference type="ARBA" id="ARBA00023136"/>
    </source>
</evidence>
<accession>A0A8D3ARI2</accession>
<evidence type="ECO:0000256" key="23">
    <source>
        <dbReference type="ARBA" id="ARBA00023176"/>
    </source>
</evidence>
<evidence type="ECO:0000256" key="1">
    <source>
        <dbReference type="ARBA" id="ARBA00001593"/>
    </source>
</evidence>
<keyword evidence="10" id="KW-1003">Cell membrane</keyword>
<dbReference type="GO" id="GO:0005901">
    <property type="term" value="C:caveola"/>
    <property type="evidence" value="ECO:0007669"/>
    <property type="project" value="UniProtKB-SubCell"/>
</dbReference>
<feature type="transmembrane region" description="Helical" evidence="37">
    <location>
        <begin position="198"/>
        <end position="216"/>
    </location>
</feature>
<dbReference type="GO" id="GO:0030665">
    <property type="term" value="C:clathrin-coated vesicle membrane"/>
    <property type="evidence" value="ECO:0007669"/>
    <property type="project" value="UniProtKB-SubCell"/>
</dbReference>
<evidence type="ECO:0000256" key="8">
    <source>
        <dbReference type="ARBA" id="ARBA00004640"/>
    </source>
</evidence>
<proteinExistence type="inferred from homology"/>
<feature type="region of interest" description="Disordered" evidence="36">
    <location>
        <begin position="82"/>
        <end position="112"/>
    </location>
</feature>
<feature type="binding site" evidence="35">
    <location>
        <position position="397"/>
    </location>
    <ligand>
        <name>Mg(2+)</name>
        <dbReference type="ChEBI" id="CHEBI:18420"/>
        <label>2</label>
        <note>catalytic</note>
    </ligand>
</feature>
<dbReference type="GO" id="GO:0042734">
    <property type="term" value="C:presynaptic membrane"/>
    <property type="evidence" value="ECO:0007669"/>
    <property type="project" value="UniProtKB-SubCell"/>
</dbReference>
<dbReference type="GO" id="GO:0005905">
    <property type="term" value="C:clathrin-coated pit"/>
    <property type="evidence" value="ECO:0007669"/>
    <property type="project" value="UniProtKB-KW"/>
</dbReference>
<evidence type="ECO:0000256" key="20">
    <source>
        <dbReference type="ARBA" id="ARBA00022998"/>
    </source>
</evidence>
<feature type="binding site" evidence="34">
    <location>
        <begin position="439"/>
        <end position="441"/>
    </location>
    <ligand>
        <name>ATP</name>
        <dbReference type="ChEBI" id="CHEBI:30616"/>
    </ligand>
</feature>
<feature type="binding site" evidence="34">
    <location>
        <position position="975"/>
    </location>
    <ligand>
        <name>ATP</name>
        <dbReference type="ChEBI" id="CHEBI:30616"/>
    </ligand>
</feature>
<evidence type="ECO:0000256" key="17">
    <source>
        <dbReference type="ARBA" id="ARBA00022840"/>
    </source>
</evidence>
<dbReference type="GO" id="GO:0007189">
    <property type="term" value="P:adenylate cyclase-activating G protein-coupled receptor signaling pathway"/>
    <property type="evidence" value="ECO:0007669"/>
    <property type="project" value="TreeGrafter"/>
</dbReference>
<evidence type="ECO:0000256" key="27">
    <source>
        <dbReference type="ARBA" id="ARBA00023273"/>
    </source>
</evidence>
<dbReference type="PIRSF" id="PIRSF039050">
    <property type="entry name" value="Ade_cyc"/>
    <property type="match status" value="1"/>
</dbReference>
<dbReference type="EC" id="4.6.1.1" evidence="33"/>
<dbReference type="GO" id="GO:0004016">
    <property type="term" value="F:adenylate cyclase activity"/>
    <property type="evidence" value="ECO:0007669"/>
    <property type="project" value="UniProtKB-EC"/>
</dbReference>
<evidence type="ECO:0000256" key="16">
    <source>
        <dbReference type="ARBA" id="ARBA00022741"/>
    </source>
</evidence>
<feature type="domain" description="Guanylate cyclase" evidence="38">
    <location>
        <begin position="392"/>
        <end position="519"/>
    </location>
</feature>
<comment type="function">
    <text evidence="32">Catalyzes the formation of cAMP in response to calcium entry leadings to cAMP signaling activation that affect processes suche as synaptic plasticity and insulin secretion. Plays a role in many brain functions, such as learning, memory, drug addiction, and anxiety modulation through regulation of synaptic plasticity by modulating long-term memory and long-term potentiation (LTP) through CREB transcription factor activity modulation. Plays a central role in insulin secretion by controlling glucose homeostasis through glucagon-like peptide 1 and glucose signaling pathway and maintains insulin secretion through calcium-dependent PKA activation leading to vesicle pool replenishment. Also, allows PTGER3 to induce potentiation of PTGER4-mediated PLA2 secretion by switching from a negative to a positive regulation, during the IL1B induced-dedifferentiation of smooth muscle cells.</text>
</comment>
<dbReference type="Pfam" id="PF06327">
    <property type="entry name" value="Adcy_cons_dom"/>
    <property type="match status" value="1"/>
</dbReference>
<feature type="binding site" evidence="35">
    <location>
        <position position="398"/>
    </location>
    <ligand>
        <name>Mg(2+)</name>
        <dbReference type="ChEBI" id="CHEBI:18420"/>
        <label>2</label>
        <note>catalytic</note>
    </ligand>
</feature>
<dbReference type="InterPro" id="IPR009398">
    <property type="entry name" value="Adcy_conserved_dom"/>
</dbReference>
<keyword evidence="21" id="KW-0770">Synapse</keyword>
<dbReference type="Gene3D" id="3.30.70.1230">
    <property type="entry name" value="Nucleotide cyclase"/>
    <property type="match status" value="2"/>
</dbReference>
<dbReference type="FunFam" id="3.30.70.1230:FF:000001">
    <property type="entry name" value="Adenylate cyclase"/>
    <property type="match status" value="1"/>
</dbReference>
<evidence type="ECO:0000256" key="10">
    <source>
        <dbReference type="ARBA" id="ARBA00022475"/>
    </source>
</evidence>
<comment type="similarity">
    <text evidence="33">Belongs to the adenylyl cyclase class-4/guanylyl cyclase family.</text>
</comment>
<dbReference type="InterPro" id="IPR001054">
    <property type="entry name" value="A/G_cyclase"/>
</dbReference>
<evidence type="ECO:0000256" key="4">
    <source>
        <dbReference type="ARBA" id="ARBA00004221"/>
    </source>
</evidence>
<keyword evidence="12" id="KW-0597">Phosphoprotein</keyword>
<keyword evidence="13 37" id="KW-0812">Transmembrane</keyword>
<evidence type="ECO:0000256" key="31">
    <source>
        <dbReference type="ARBA" id="ARBA00037878"/>
    </source>
</evidence>
<dbReference type="GO" id="GO:0035556">
    <property type="term" value="P:intracellular signal transduction"/>
    <property type="evidence" value="ECO:0007669"/>
    <property type="project" value="InterPro"/>
</dbReference>
<dbReference type="Ensembl" id="ENSSMAT00000022614.2">
    <property type="protein sequence ID" value="ENSSMAP00000022355.2"/>
    <property type="gene ID" value="ENSSMAG00000013339.2"/>
</dbReference>
<evidence type="ECO:0000256" key="2">
    <source>
        <dbReference type="ARBA" id="ARBA00001936"/>
    </source>
</evidence>
<dbReference type="InterPro" id="IPR032628">
    <property type="entry name" value="AC_N"/>
</dbReference>
<dbReference type="InterPro" id="IPR030672">
    <property type="entry name" value="Adcy"/>
</dbReference>
<evidence type="ECO:0000256" key="12">
    <source>
        <dbReference type="ARBA" id="ARBA00022553"/>
    </source>
</evidence>
<keyword evidence="11" id="KW-0488">Methylation</keyword>
<comment type="catalytic activity">
    <reaction evidence="1 33">
        <text>ATP = 3',5'-cyclic AMP + diphosphate</text>
        <dbReference type="Rhea" id="RHEA:15389"/>
        <dbReference type="ChEBI" id="CHEBI:30616"/>
        <dbReference type="ChEBI" id="CHEBI:33019"/>
        <dbReference type="ChEBI" id="CHEBI:58165"/>
        <dbReference type="EC" id="4.6.1.1"/>
    </reaction>
</comment>
<dbReference type="GO" id="GO:0030425">
    <property type="term" value="C:dendrite"/>
    <property type="evidence" value="ECO:0007669"/>
    <property type="project" value="UniProtKB-SubCell"/>
</dbReference>
<feature type="transmembrane region" description="Helical" evidence="37">
    <location>
        <begin position="742"/>
        <end position="761"/>
    </location>
</feature>
<evidence type="ECO:0000256" key="35">
    <source>
        <dbReference type="PIRSR" id="PIRSR039050-51"/>
    </source>
</evidence>
<feature type="binding site" evidence="35">
    <location>
        <position position="441"/>
    </location>
    <ligand>
        <name>Mg(2+)</name>
        <dbReference type="ChEBI" id="CHEBI:18420"/>
        <label>2</label>
        <note>catalytic</note>
    </ligand>
</feature>
<evidence type="ECO:0000256" key="29">
    <source>
        <dbReference type="ARBA" id="ARBA00034105"/>
    </source>
</evidence>
<dbReference type="GeneTree" id="ENSGT00940000167206"/>
<comment type="cofactor">
    <cofactor evidence="35">
        <name>Mg(2+)</name>
        <dbReference type="ChEBI" id="CHEBI:18420"/>
    </cofactor>
    <cofactor evidence="35">
        <name>Mn(2+)</name>
        <dbReference type="ChEBI" id="CHEBI:29035"/>
    </cofactor>
    <text evidence="35">Binds 2 magnesium ions per subunit. Is also active with manganese (in vitro).</text>
</comment>
<comment type="cofactor">
    <cofactor evidence="2">
        <name>Mn(2+)</name>
        <dbReference type="ChEBI" id="CHEBI:29035"/>
    </cofactor>
</comment>
<feature type="binding site" evidence="35">
    <location>
        <position position="397"/>
    </location>
    <ligand>
        <name>Mg(2+)</name>
        <dbReference type="ChEBI" id="CHEBI:18420"/>
        <label>1</label>
        <note>catalytic</note>
    </ligand>
</feature>
<dbReference type="PANTHER" id="PTHR45627:SF15">
    <property type="entry name" value="ADENYLATE CYCLASE"/>
    <property type="match status" value="1"/>
</dbReference>
<dbReference type="AlphaFoldDB" id="A0A8D3ARI2"/>
<keyword evidence="20 33" id="KW-0115">cAMP biosynthesis</keyword>
<dbReference type="GO" id="GO:0006171">
    <property type="term" value="P:cAMP biosynthetic process"/>
    <property type="evidence" value="ECO:0007669"/>
    <property type="project" value="UniProtKB-KW"/>
</dbReference>
<evidence type="ECO:0000256" key="19">
    <source>
        <dbReference type="ARBA" id="ARBA00022989"/>
    </source>
</evidence>
<name>A0A8D3ARI2_SCOMX</name>
<feature type="transmembrane region" description="Helical" evidence="37">
    <location>
        <begin position="777"/>
        <end position="797"/>
    </location>
</feature>
<feature type="binding site" evidence="34">
    <location>
        <begin position="1045"/>
        <end position="1047"/>
    </location>
    <ligand>
        <name>ATP</name>
        <dbReference type="ChEBI" id="CHEBI:30616"/>
    </ligand>
</feature>
<feature type="transmembrane region" description="Helical" evidence="37">
    <location>
        <begin position="680"/>
        <end position="700"/>
    </location>
</feature>
<feature type="transmembrane region" description="Helical" evidence="37">
    <location>
        <begin position="650"/>
        <end position="668"/>
    </location>
</feature>
<evidence type="ECO:0000256" key="28">
    <source>
        <dbReference type="ARBA" id="ARBA00023329"/>
    </source>
</evidence>
<keyword evidence="24" id="KW-0325">Glycoprotein</keyword>
<evidence type="ECO:0000256" key="36">
    <source>
        <dbReference type="SAM" id="MobiDB-lite"/>
    </source>
</evidence>
<dbReference type="GO" id="GO:0016323">
    <property type="term" value="C:basolateral plasma membrane"/>
    <property type="evidence" value="ECO:0007669"/>
    <property type="project" value="UniProtKB-SubCell"/>
</dbReference>
<feature type="transmembrane region" description="Helical" evidence="37">
    <location>
        <begin position="803"/>
        <end position="825"/>
    </location>
</feature>
<evidence type="ECO:0000256" key="32">
    <source>
        <dbReference type="ARBA" id="ARBA00058052"/>
    </source>
</evidence>
<evidence type="ECO:0000256" key="6">
    <source>
        <dbReference type="ARBA" id="ARBA00004285"/>
    </source>
</evidence>
<feature type="compositionally biased region" description="Basic residues" evidence="36">
    <location>
        <begin position="82"/>
        <end position="94"/>
    </location>
</feature>
<keyword evidence="23" id="KW-0168">Coated pit</keyword>
<dbReference type="FunFam" id="3.30.70.1230:FF:000011">
    <property type="entry name" value="Adenylate cyclase"/>
    <property type="match status" value="1"/>
</dbReference>
<feature type="binding site" evidence="35">
    <location>
        <position position="441"/>
    </location>
    <ligand>
        <name>Mg(2+)</name>
        <dbReference type="ChEBI" id="CHEBI:18420"/>
        <label>1</label>
        <note>catalytic</note>
    </ligand>
</feature>
<comment type="subcellular location">
    <subcellularLocation>
        <location evidence="4">Apical cell membrane</location>
    </subcellularLocation>
    <subcellularLocation>
        <location evidence="3">Basolateral cell membrane</location>
    </subcellularLocation>
    <subcellularLocation>
        <location evidence="9">Cell membrane</location>
        <topology evidence="9">Multi-pass membrane protein</topology>
    </subcellularLocation>
    <subcellularLocation>
        <location evidence="5">Cell projection</location>
        <location evidence="5">Dendrite</location>
    </subcellularLocation>
    <subcellularLocation>
        <location evidence="8">Cytoplasmic vesicle</location>
        <location evidence="8">Clathrin-coated vesicle membrane</location>
    </subcellularLocation>
    <subcellularLocation>
        <location evidence="6">Membrane raft</location>
    </subcellularLocation>
    <subcellularLocation>
        <location evidence="7">Membrane</location>
        <location evidence="7">Caveola</location>
    </subcellularLocation>
    <subcellularLocation>
        <location evidence="31">Membrane</location>
        <location evidence="31">Coated pit</location>
    </subcellularLocation>
    <subcellularLocation>
        <location evidence="29">Postsynaptic density</location>
    </subcellularLocation>
    <subcellularLocation>
        <location evidence="30">Presynaptic cell membrane</location>
    </subcellularLocation>
</comment>
<keyword evidence="26 33" id="KW-0456">Lyase</keyword>
<protein>
    <recommendedName>
        <fullName evidence="33">adenylate cyclase</fullName>
        <ecNumber evidence="33">4.6.1.1</ecNumber>
    </recommendedName>
</protein>
<evidence type="ECO:0000256" key="34">
    <source>
        <dbReference type="PIRSR" id="PIRSR039050-50"/>
    </source>
</evidence>
<dbReference type="GO" id="GO:0016324">
    <property type="term" value="C:apical plasma membrane"/>
    <property type="evidence" value="ECO:0007669"/>
    <property type="project" value="UniProtKB-SubCell"/>
</dbReference>
<gene>
    <name evidence="39" type="primary">si:dkey-206f10.1</name>
</gene>
<evidence type="ECO:0000256" key="7">
    <source>
        <dbReference type="ARBA" id="ARBA00004345"/>
    </source>
</evidence>
<feature type="binding site" evidence="34">
    <location>
        <begin position="397"/>
        <end position="402"/>
    </location>
    <ligand>
        <name>ATP</name>
        <dbReference type="ChEBI" id="CHEBI:30616"/>
    </ligand>
</feature>
<evidence type="ECO:0000256" key="26">
    <source>
        <dbReference type="ARBA" id="ARBA00023239"/>
    </source>
</evidence>
<keyword evidence="25 35" id="KW-0464">Manganese</keyword>
<evidence type="ECO:0000256" key="13">
    <source>
        <dbReference type="ARBA" id="ARBA00022692"/>
    </source>
</evidence>
<evidence type="ECO:0000256" key="21">
    <source>
        <dbReference type="ARBA" id="ARBA00023018"/>
    </source>
</evidence>
<keyword evidence="15" id="KW-0677">Repeat</keyword>
<feature type="transmembrane region" description="Helical" evidence="37">
    <location>
        <begin position="164"/>
        <end position="186"/>
    </location>
</feature>
<dbReference type="Pfam" id="PF00211">
    <property type="entry name" value="Guanylate_cyc"/>
    <property type="match status" value="2"/>
</dbReference>
<evidence type="ECO:0000256" key="3">
    <source>
        <dbReference type="ARBA" id="ARBA00004187"/>
    </source>
</evidence>
<keyword evidence="14 33" id="KW-0479">Metal-binding</keyword>
<dbReference type="GO" id="GO:0014069">
    <property type="term" value="C:postsynaptic density"/>
    <property type="evidence" value="ECO:0007669"/>
    <property type="project" value="UniProtKB-SubCell"/>
</dbReference>
<feature type="transmembrane region" description="Helical" evidence="37">
    <location>
        <begin position="837"/>
        <end position="856"/>
    </location>
</feature>
<dbReference type="Pfam" id="PF16214">
    <property type="entry name" value="AC_N"/>
    <property type="match status" value="1"/>
</dbReference>
<evidence type="ECO:0000256" key="33">
    <source>
        <dbReference type="PIRNR" id="PIRNR039050"/>
    </source>
</evidence>
<evidence type="ECO:0000313" key="40">
    <source>
        <dbReference type="Proteomes" id="UP000694558"/>
    </source>
</evidence>
<feature type="binding site" evidence="34">
    <location>
        <position position="485"/>
    </location>
    <ligand>
        <name>ATP</name>
        <dbReference type="ChEBI" id="CHEBI:30616"/>
    </ligand>
</feature>
<reference evidence="39" key="1">
    <citation type="submission" date="2023-05" db="EMBL/GenBank/DDBJ databases">
        <title>High-quality long-read genome of Scophthalmus maximus.</title>
        <authorList>
            <person name="Lien S."/>
            <person name="Martinez P."/>
        </authorList>
    </citation>
    <scope>NUCLEOTIDE SEQUENCE [LARGE SCALE GENOMIC DNA]</scope>
</reference>
<dbReference type="PANTHER" id="PTHR45627">
    <property type="entry name" value="ADENYLATE CYCLASE TYPE 1"/>
    <property type="match status" value="1"/>
</dbReference>
<evidence type="ECO:0000256" key="24">
    <source>
        <dbReference type="ARBA" id="ARBA00023180"/>
    </source>
</evidence>
<evidence type="ECO:0000256" key="9">
    <source>
        <dbReference type="ARBA" id="ARBA00004651"/>
    </source>
</evidence>
<keyword evidence="18 33" id="KW-0460">Magnesium</keyword>
<dbReference type="SMART" id="SM00044">
    <property type="entry name" value="CYCc"/>
    <property type="match status" value="2"/>
</dbReference>
<feature type="binding site" evidence="34">
    <location>
        <begin position="1052"/>
        <end position="1056"/>
    </location>
    <ligand>
        <name>ATP</name>
        <dbReference type="ChEBI" id="CHEBI:30616"/>
    </ligand>
</feature>
<organism evidence="39 40">
    <name type="scientific">Scophthalmus maximus</name>
    <name type="common">Turbot</name>
    <name type="synonym">Psetta maxima</name>
    <dbReference type="NCBI Taxonomy" id="52904"/>
    <lineage>
        <taxon>Eukaryota</taxon>
        <taxon>Metazoa</taxon>
        <taxon>Chordata</taxon>
        <taxon>Craniata</taxon>
        <taxon>Vertebrata</taxon>
        <taxon>Euteleostomi</taxon>
        <taxon>Actinopterygii</taxon>
        <taxon>Neopterygii</taxon>
        <taxon>Teleostei</taxon>
        <taxon>Neoteleostei</taxon>
        <taxon>Acanthomorphata</taxon>
        <taxon>Carangaria</taxon>
        <taxon>Pleuronectiformes</taxon>
        <taxon>Pleuronectoidei</taxon>
        <taxon>Scophthalmidae</taxon>
        <taxon>Scophthalmus</taxon>
    </lineage>
</organism>
<dbReference type="Proteomes" id="UP000694558">
    <property type="component" value="Chromosome 20"/>
</dbReference>
<evidence type="ECO:0000256" key="18">
    <source>
        <dbReference type="ARBA" id="ARBA00022842"/>
    </source>
</evidence>
<dbReference type="GO" id="GO:0050796">
    <property type="term" value="P:regulation of insulin secretion"/>
    <property type="evidence" value="ECO:0007669"/>
    <property type="project" value="UniProtKB-ARBA"/>
</dbReference>
<dbReference type="CDD" id="cd07302">
    <property type="entry name" value="CHD"/>
    <property type="match status" value="2"/>
</dbReference>
<evidence type="ECO:0000259" key="38">
    <source>
        <dbReference type="PROSITE" id="PS50125"/>
    </source>
</evidence>
<evidence type="ECO:0000256" key="5">
    <source>
        <dbReference type="ARBA" id="ARBA00004279"/>
    </source>
</evidence>
<keyword evidence="19 37" id="KW-1133">Transmembrane helix</keyword>
<evidence type="ECO:0000256" key="15">
    <source>
        <dbReference type="ARBA" id="ARBA00022737"/>
    </source>
</evidence>
<evidence type="ECO:0000256" key="14">
    <source>
        <dbReference type="ARBA" id="ARBA00022723"/>
    </source>
</evidence>
<feature type="domain" description="Guanylate cyclase" evidence="38">
    <location>
        <begin position="923"/>
        <end position="1058"/>
    </location>
</feature>
<evidence type="ECO:0000256" key="25">
    <source>
        <dbReference type="ARBA" id="ARBA00023211"/>
    </source>
</evidence>
<dbReference type="PROSITE" id="PS50125">
    <property type="entry name" value="GUANYLATE_CYCLASE_2"/>
    <property type="match status" value="2"/>
</dbReference>
<comment type="function">
    <text evidence="33">Catalyzes the formation of the signaling molecule cAMP in response to G-protein signaling.</text>
</comment>
<dbReference type="GO" id="GO:0005524">
    <property type="term" value="F:ATP binding"/>
    <property type="evidence" value="ECO:0007669"/>
    <property type="project" value="UniProtKB-UniRule"/>
</dbReference>
<keyword evidence="17 33" id="KW-0067">ATP-binding</keyword>
<dbReference type="SUPFAM" id="SSF55073">
    <property type="entry name" value="Nucleotide cyclase"/>
    <property type="match status" value="2"/>
</dbReference>
<evidence type="ECO:0000256" key="30">
    <source>
        <dbReference type="ARBA" id="ARBA00034111"/>
    </source>
</evidence>
<feature type="transmembrane region" description="Helical" evidence="37">
    <location>
        <begin position="254"/>
        <end position="287"/>
    </location>
</feature>
<keyword evidence="27" id="KW-0966">Cell projection</keyword>
<dbReference type="GO" id="GO:0046872">
    <property type="term" value="F:metal ion binding"/>
    <property type="evidence" value="ECO:0007669"/>
    <property type="project" value="UniProtKB-KW"/>
</dbReference>
<reference evidence="39" key="2">
    <citation type="submission" date="2025-08" db="UniProtKB">
        <authorList>
            <consortium name="Ensembl"/>
        </authorList>
    </citation>
    <scope>IDENTIFICATION</scope>
</reference>
<evidence type="ECO:0000256" key="11">
    <source>
        <dbReference type="ARBA" id="ARBA00022481"/>
    </source>
</evidence>
<evidence type="ECO:0000313" key="39">
    <source>
        <dbReference type="Ensembl" id="ENSSMAP00000022355.2"/>
    </source>
</evidence>
<keyword evidence="22 33" id="KW-0472">Membrane</keyword>
<sequence>MVTFTETTQVSPVGLREPPCLTATLSPGLRRKKMLWQNAVKHIIIQQELSAQVTGRHVGVEPAQKIFVTDTYMDEINRQIRSKGSRGVTKRRSSTFRVHPAQARGSTSSGGGSCHDFGGDADFFVHWGHTIRGVYVPSLRHTFKSRDLEKLYQQHSSHQRRNSLAITNVIDALAKLHVLVLYLALAPEAFTDKLRGCLTGIFMMVAIALCIVVLTCKDSMSPQWLRYAGLASWLSQTTQVLGGLAYGLEKDPSWYVLFTLFATYTLLPLPLLWAMCAGSLTSVLHLLEYACIPRCYKIVFAKGLLYLGMNTAGFFIHYLTDHAQRQVFLETRRCIEGRLKLEQENQRQERLVLSILPRFVALEMIADMSSLEDELNPQEFHKIYIHQYKDVSILFADIKGFTLLSMNLSAQDLVRTLNELFGRFDRLAEEHHCMRIKILGDCYYCVSGVPEPQRAHARYCVEMGLAMISTIRQVRKQLNFDMDMRIGIHTGSVLCGVLGLQKWQFDVWSWDVGIANMLEAGGIPGRIHISRATLDSLEGTYKTEAGHGRDRSEFLRRHNIDTFLICSQEERDKVDHAEPPRVLKTNRTWHPEIPFGNILASFTNEINKRIKHAIEVRSSERMHKEHITPLTLVFKDTHIEEKFSQMRDEMFNSNLVCSFIMLLFLMAAQALIPAPRLAPAILQFSLFLLTYMLLLLLALAEEFKRTPAALQHLCCWIHENNSARNLLTLTAIVINFVPANNMYLIICCCFFTKSYLILFAFSQETENVFIFLTSRSLQVFVLSGVIAMVTCAVFLRLNSLLKLAVLLLAVAVYSYLIHVAFLTLARHDMQHRSVQEHILKGISILLMMMFIVAVFYNGRQWEATARLDFLWRLQAQQEVEDMRELREHNECLLHNILPVHVARHFLDRSKNDELYSQSYDEVGVMFASIAGFNEYFEQKEIKHEGVDCLRLLNEIIADFDELLEESYFHYVEKIKTIGSCYMAASGLVSMDEWNHLSELVLFALAMQETLKEINKHTAKNFQLRVGIAHGPVVAGVIGATKPQYDIWGSTVNLASRMDSTGVSGRIQVPEATRRILAEWGFVLELRGEIFVKGVSERQGKVRTYFISTMRSKMANVATDCRAGGRAAGRMTLAGVVFGLVQARNKEKMRETNGGFGLNTRTLQC</sequence>
<evidence type="ECO:0000256" key="37">
    <source>
        <dbReference type="SAM" id="Phobius"/>
    </source>
</evidence>
<keyword evidence="28" id="KW-0968">Cytoplasmic vesicle</keyword>
<feature type="binding site" evidence="34">
    <location>
        <position position="1092"/>
    </location>
    <ligand>
        <name>ATP</name>
        <dbReference type="ChEBI" id="CHEBI:30616"/>
    </ligand>
</feature>
<dbReference type="InterPro" id="IPR029787">
    <property type="entry name" value="Nucleotide_cyclase"/>
</dbReference>
<keyword evidence="16 33" id="KW-0547">Nucleotide-binding</keyword>
<feature type="transmembrane region" description="Helical" evidence="37">
    <location>
        <begin position="299"/>
        <end position="319"/>
    </location>
</feature>